<dbReference type="Gene3D" id="3.30.360.10">
    <property type="entry name" value="Dihydrodipicolinate Reductase, domain 2"/>
    <property type="match status" value="1"/>
</dbReference>
<dbReference type="EC" id="1.1.1.179" evidence="4"/>
<evidence type="ECO:0000259" key="11">
    <source>
        <dbReference type="Pfam" id="PF01408"/>
    </source>
</evidence>
<evidence type="ECO:0000256" key="7">
    <source>
        <dbReference type="ARBA" id="ARBA00042988"/>
    </source>
</evidence>
<proteinExistence type="inferred from homology"/>
<dbReference type="Pfam" id="PF01408">
    <property type="entry name" value="GFO_IDH_MocA"/>
    <property type="match status" value="1"/>
</dbReference>
<comment type="caution">
    <text evidence="13">The sequence shown here is derived from an EMBL/GenBank/DDBJ whole genome shotgun (WGS) entry which is preliminary data.</text>
</comment>
<dbReference type="Gene3D" id="3.40.50.720">
    <property type="entry name" value="NAD(P)-binding Rossmann-like Domain"/>
    <property type="match status" value="1"/>
</dbReference>
<evidence type="ECO:0000256" key="2">
    <source>
        <dbReference type="ARBA" id="ARBA00023002"/>
    </source>
</evidence>
<comment type="catalytic activity">
    <reaction evidence="9">
        <text>(1R,2R)-1,2-dihydrobenzene-1,2-diol + NADP(+) = catechol + NADPH + H(+)</text>
        <dbReference type="Rhea" id="RHEA:16729"/>
        <dbReference type="ChEBI" id="CHEBI:10702"/>
        <dbReference type="ChEBI" id="CHEBI:15378"/>
        <dbReference type="ChEBI" id="CHEBI:18135"/>
        <dbReference type="ChEBI" id="CHEBI:57783"/>
        <dbReference type="ChEBI" id="CHEBI:58349"/>
        <dbReference type="EC" id="1.3.1.20"/>
    </reaction>
</comment>
<evidence type="ECO:0000256" key="5">
    <source>
        <dbReference type="ARBA" id="ARBA00040603"/>
    </source>
</evidence>
<evidence type="ECO:0000256" key="1">
    <source>
        <dbReference type="ARBA" id="ARBA00010928"/>
    </source>
</evidence>
<evidence type="ECO:0000256" key="6">
    <source>
        <dbReference type="ARBA" id="ARBA00042926"/>
    </source>
</evidence>
<reference evidence="13" key="1">
    <citation type="submission" date="2019-08" db="EMBL/GenBank/DDBJ databases">
        <title>The improved chromosome-level genome for the pearl oyster Pinctada fucata martensii using PacBio sequencing and Hi-C.</title>
        <authorList>
            <person name="Zheng Z."/>
        </authorList>
    </citation>
    <scope>NUCLEOTIDE SEQUENCE</scope>
    <source>
        <strain evidence="13">ZZ-2019</strain>
        <tissue evidence="13">Adductor muscle</tissue>
    </source>
</reference>
<evidence type="ECO:0000256" key="4">
    <source>
        <dbReference type="ARBA" id="ARBA00038984"/>
    </source>
</evidence>
<keyword evidence="14" id="KW-1185">Reference proteome</keyword>
<dbReference type="EC" id="1.3.1.20" evidence="3"/>
<dbReference type="GO" id="GO:0047837">
    <property type="term" value="F:D-xylose 1-dehydrogenase (NADP+) activity"/>
    <property type="evidence" value="ECO:0007669"/>
    <property type="project" value="UniProtKB-EC"/>
</dbReference>
<name>A0AA88YC86_PINIB</name>
<evidence type="ECO:0000313" key="14">
    <source>
        <dbReference type="Proteomes" id="UP001186944"/>
    </source>
</evidence>
<dbReference type="SUPFAM" id="SSF51735">
    <property type="entry name" value="NAD(P)-binding Rossmann-fold domains"/>
    <property type="match status" value="1"/>
</dbReference>
<accession>A0AA88YC86</accession>
<dbReference type="AlphaFoldDB" id="A0AA88YC86"/>
<comment type="similarity">
    <text evidence="1">Belongs to the Gfo/Idh/MocA family.</text>
</comment>
<keyword evidence="2" id="KW-0560">Oxidoreductase</keyword>
<gene>
    <name evidence="13" type="ORF">FSP39_000946</name>
</gene>
<dbReference type="InterPro" id="IPR050984">
    <property type="entry name" value="Gfo/Idh/MocA_domain"/>
</dbReference>
<protein>
    <recommendedName>
        <fullName evidence="5">Trans-1,2-dihydrobenzene-1,2-diol dehydrogenase</fullName>
        <ecNumber evidence="4">1.1.1.179</ecNumber>
        <ecNumber evidence="3">1.3.1.20</ecNumber>
    </recommendedName>
    <alternativeName>
        <fullName evidence="8">D-xylose 1-dehydrogenase</fullName>
    </alternativeName>
    <alternativeName>
        <fullName evidence="7">D-xylose-NADP dehydrogenase</fullName>
    </alternativeName>
    <alternativeName>
        <fullName evidence="6">Dimeric dihydrodiol dehydrogenase</fullName>
    </alternativeName>
</protein>
<dbReference type="EMBL" id="VSWD01000007">
    <property type="protein sequence ID" value="KAK3096517.1"/>
    <property type="molecule type" value="Genomic_DNA"/>
</dbReference>
<comment type="catalytic activity">
    <reaction evidence="10">
        <text>D-xylose + NADP(+) = D-xylono-1,5-lactone + NADPH + H(+)</text>
        <dbReference type="Rhea" id="RHEA:22000"/>
        <dbReference type="ChEBI" id="CHEBI:15378"/>
        <dbReference type="ChEBI" id="CHEBI:15867"/>
        <dbReference type="ChEBI" id="CHEBI:53455"/>
        <dbReference type="ChEBI" id="CHEBI:57783"/>
        <dbReference type="ChEBI" id="CHEBI:58349"/>
        <dbReference type="EC" id="1.1.1.179"/>
    </reaction>
</comment>
<evidence type="ECO:0000256" key="3">
    <source>
        <dbReference type="ARBA" id="ARBA00038853"/>
    </source>
</evidence>
<feature type="domain" description="Gfo/Idh/MocA-like oxidoreductase N-terminal" evidence="11">
    <location>
        <begin position="3"/>
        <end position="122"/>
    </location>
</feature>
<organism evidence="13 14">
    <name type="scientific">Pinctada imbricata</name>
    <name type="common">Atlantic pearl-oyster</name>
    <name type="synonym">Pinctada martensii</name>
    <dbReference type="NCBI Taxonomy" id="66713"/>
    <lineage>
        <taxon>Eukaryota</taxon>
        <taxon>Metazoa</taxon>
        <taxon>Spiralia</taxon>
        <taxon>Lophotrochozoa</taxon>
        <taxon>Mollusca</taxon>
        <taxon>Bivalvia</taxon>
        <taxon>Autobranchia</taxon>
        <taxon>Pteriomorphia</taxon>
        <taxon>Pterioida</taxon>
        <taxon>Pterioidea</taxon>
        <taxon>Pteriidae</taxon>
        <taxon>Pinctada</taxon>
    </lineage>
</organism>
<dbReference type="Proteomes" id="UP001186944">
    <property type="component" value="Unassembled WGS sequence"/>
</dbReference>
<dbReference type="InterPro" id="IPR000683">
    <property type="entry name" value="Gfo/Idh/MocA-like_OxRdtase_N"/>
</dbReference>
<dbReference type="GO" id="GO:0000166">
    <property type="term" value="F:nucleotide binding"/>
    <property type="evidence" value="ECO:0007669"/>
    <property type="project" value="InterPro"/>
</dbReference>
<evidence type="ECO:0000313" key="13">
    <source>
        <dbReference type="EMBL" id="KAK3096517.1"/>
    </source>
</evidence>
<evidence type="ECO:0000256" key="9">
    <source>
        <dbReference type="ARBA" id="ARBA00047423"/>
    </source>
</evidence>
<sequence>MKLRWGICGAGKISNDFCSALKTLPDTEHEIVAIAARSVDRAKEFGDKFGARKAYGSYDELAADSEIDIAYVGVIHTRHIPLTKQMLSAGKHVLCEKPLCFSLKQAQEIIQLAKDKNKLLMEATWSRAFPIYRKIREEIDSGSLGDIQLVTASFCLPIIHVERLKNIDLGGGSLLDIGMYTVQFANWVFKNEKPVSIKAVATLSENGVDEDGCIIMSYKNGAKASLTYTAKCLAINGAYVFGNKGSIQIKDNFWCPTEATLPSGKATNDVPQGPSPYFFVNSGGLSYQADLIRKSIMAGKIECPVMTFADTEMMYYIMDEVRQQIGLKYEEASWT</sequence>
<dbReference type="PANTHER" id="PTHR22604:SF105">
    <property type="entry name" value="TRANS-1,2-DIHYDROBENZENE-1,2-DIOL DEHYDROGENASE"/>
    <property type="match status" value="1"/>
</dbReference>
<evidence type="ECO:0000256" key="8">
    <source>
        <dbReference type="ARBA" id="ARBA00043025"/>
    </source>
</evidence>
<dbReference type="Pfam" id="PF22725">
    <property type="entry name" value="GFO_IDH_MocA_C3"/>
    <property type="match status" value="1"/>
</dbReference>
<dbReference type="InterPro" id="IPR055170">
    <property type="entry name" value="GFO_IDH_MocA-like_dom"/>
</dbReference>
<evidence type="ECO:0000256" key="10">
    <source>
        <dbReference type="ARBA" id="ARBA00049233"/>
    </source>
</evidence>
<dbReference type="GO" id="GO:0047115">
    <property type="term" value="F:trans-1,2-dihydrobenzene-1,2-diol dehydrogenase activity"/>
    <property type="evidence" value="ECO:0007669"/>
    <property type="project" value="UniProtKB-EC"/>
</dbReference>
<dbReference type="SUPFAM" id="SSF55347">
    <property type="entry name" value="Glyceraldehyde-3-phosphate dehydrogenase-like, C-terminal domain"/>
    <property type="match status" value="1"/>
</dbReference>
<dbReference type="PANTHER" id="PTHR22604">
    <property type="entry name" value="OXIDOREDUCTASES"/>
    <property type="match status" value="1"/>
</dbReference>
<evidence type="ECO:0000259" key="12">
    <source>
        <dbReference type="Pfam" id="PF22725"/>
    </source>
</evidence>
<dbReference type="InterPro" id="IPR036291">
    <property type="entry name" value="NAD(P)-bd_dom_sf"/>
</dbReference>
<feature type="domain" description="GFO/IDH/MocA-like oxidoreductase" evidence="12">
    <location>
        <begin position="132"/>
        <end position="247"/>
    </location>
</feature>